<dbReference type="Proteomes" id="UP000887116">
    <property type="component" value="Unassembled WGS sequence"/>
</dbReference>
<accession>A0A8X6IB32</accession>
<name>A0A8X6IB32_TRICU</name>
<keyword evidence="2" id="KW-1185">Reference proteome</keyword>
<organism evidence="1 2">
    <name type="scientific">Trichonephila clavata</name>
    <name type="common">Joro spider</name>
    <name type="synonym">Nephila clavata</name>
    <dbReference type="NCBI Taxonomy" id="2740835"/>
    <lineage>
        <taxon>Eukaryota</taxon>
        <taxon>Metazoa</taxon>
        <taxon>Ecdysozoa</taxon>
        <taxon>Arthropoda</taxon>
        <taxon>Chelicerata</taxon>
        <taxon>Arachnida</taxon>
        <taxon>Araneae</taxon>
        <taxon>Araneomorphae</taxon>
        <taxon>Entelegynae</taxon>
        <taxon>Araneoidea</taxon>
        <taxon>Nephilidae</taxon>
        <taxon>Trichonephila</taxon>
    </lineage>
</organism>
<dbReference type="EMBL" id="BMAO01035122">
    <property type="protein sequence ID" value="GFR01455.1"/>
    <property type="molecule type" value="Genomic_DNA"/>
</dbReference>
<dbReference type="PANTHER" id="PTHR46114">
    <property type="entry name" value="APPLE DOMAIN-CONTAINING PROTEIN"/>
    <property type="match status" value="1"/>
</dbReference>
<dbReference type="PANTHER" id="PTHR46114:SF1">
    <property type="entry name" value="ZAD DOMAIN-CONTAINING PROTEIN"/>
    <property type="match status" value="1"/>
</dbReference>
<reference evidence="1" key="1">
    <citation type="submission" date="2020-07" db="EMBL/GenBank/DDBJ databases">
        <title>Multicomponent nature underlies the extraordinary mechanical properties of spider dragline silk.</title>
        <authorList>
            <person name="Kono N."/>
            <person name="Nakamura H."/>
            <person name="Mori M."/>
            <person name="Yoshida Y."/>
            <person name="Ohtoshi R."/>
            <person name="Malay A.D."/>
            <person name="Moran D.A.P."/>
            <person name="Tomita M."/>
            <person name="Numata K."/>
            <person name="Arakawa K."/>
        </authorList>
    </citation>
    <scope>NUCLEOTIDE SEQUENCE</scope>
</reference>
<comment type="caution">
    <text evidence="1">The sequence shown here is derived from an EMBL/GenBank/DDBJ whole genome shotgun (WGS) entry which is preliminary data.</text>
</comment>
<protein>
    <submittedName>
        <fullName evidence="1">Uncharacterized protein</fullName>
    </submittedName>
</protein>
<dbReference type="OrthoDB" id="6622005at2759"/>
<gene>
    <name evidence="1" type="ORF">TNCT_128531</name>
</gene>
<evidence type="ECO:0000313" key="2">
    <source>
        <dbReference type="Proteomes" id="UP000887116"/>
    </source>
</evidence>
<evidence type="ECO:0000313" key="1">
    <source>
        <dbReference type="EMBL" id="GFR01455.1"/>
    </source>
</evidence>
<dbReference type="AlphaFoldDB" id="A0A8X6IB32"/>
<proteinExistence type="predicted"/>
<sequence length="117" mass="13451">MNMLDKLIFLGNYNDPDYKAIVMNMPGKLIFLVNYKDPDSKAIVMNMLNLGCSRSVKIHFLRSHTDSQPPAESLGSVREKQGGRFHLDIKDMERKYQGRCVCGRKPVHRLLLDVNTR</sequence>